<evidence type="ECO:0000256" key="1">
    <source>
        <dbReference type="SAM" id="MobiDB-lite"/>
    </source>
</evidence>
<dbReference type="KEGG" id="lez:GLE_0830"/>
<dbReference type="STRING" id="69.GLE_0830"/>
<gene>
    <name evidence="2" type="ORF">GLE_0830</name>
</gene>
<reference evidence="2 3" key="1">
    <citation type="submission" date="2015-11" db="EMBL/GenBank/DDBJ databases">
        <title>Genome sequences of Lysobacter enzymogenes strain C3 and Lysobacter antibioticus ATCC 29479.</title>
        <authorList>
            <person name="Kobayashi D.Y."/>
        </authorList>
    </citation>
    <scope>NUCLEOTIDE SEQUENCE [LARGE SCALE GENOMIC DNA]</scope>
    <source>
        <strain evidence="2 3">C3</strain>
    </source>
</reference>
<dbReference type="AlphaFoldDB" id="A0A0S2DCD8"/>
<name>A0A0S2DCD8_LYSEN</name>
<organism evidence="2 3">
    <name type="scientific">Lysobacter enzymogenes</name>
    <dbReference type="NCBI Taxonomy" id="69"/>
    <lineage>
        <taxon>Bacteria</taxon>
        <taxon>Pseudomonadati</taxon>
        <taxon>Pseudomonadota</taxon>
        <taxon>Gammaproteobacteria</taxon>
        <taxon>Lysobacterales</taxon>
        <taxon>Lysobacteraceae</taxon>
        <taxon>Lysobacter</taxon>
    </lineage>
</organism>
<protein>
    <submittedName>
        <fullName evidence="2">Uncharacterized protein</fullName>
    </submittedName>
</protein>
<dbReference type="PATRIC" id="fig|69.6.peg.819"/>
<sequence length="169" mass="17518">MDRRGLRWGGRHGKAPGGAPRSVRVGAGSPHPGSGAERRGGSAGHARPHPLAGGTGTGSGNRHRRDGAYPAVRQGRDGADEGEGGVHGPSNTVPLCSASRGPKKFHRQTVRRAGLPCPRGSARARAAAAGPVRTARADGFGGYRSRRCPPRRGVAPFARFTFWPGRTAP</sequence>
<feature type="region of interest" description="Disordered" evidence="1">
    <location>
        <begin position="1"/>
        <end position="130"/>
    </location>
</feature>
<evidence type="ECO:0000313" key="3">
    <source>
        <dbReference type="Proteomes" id="UP000061569"/>
    </source>
</evidence>
<feature type="compositionally biased region" description="Basic residues" evidence="1">
    <location>
        <begin position="101"/>
        <end position="110"/>
    </location>
</feature>
<accession>A0A0S2DCD8</accession>
<dbReference type="EMBL" id="CP013140">
    <property type="protein sequence ID" value="ALN56188.1"/>
    <property type="molecule type" value="Genomic_DNA"/>
</dbReference>
<evidence type="ECO:0000313" key="2">
    <source>
        <dbReference type="EMBL" id="ALN56188.1"/>
    </source>
</evidence>
<proteinExistence type="predicted"/>
<dbReference type="Proteomes" id="UP000061569">
    <property type="component" value="Chromosome"/>
</dbReference>